<protein>
    <submittedName>
        <fullName evidence="2">Pyridoxamine 5'-phosphate oxidase</fullName>
    </submittedName>
</protein>
<evidence type="ECO:0000259" key="1">
    <source>
        <dbReference type="Pfam" id="PF01243"/>
    </source>
</evidence>
<gene>
    <name evidence="2" type="ORF">ETSY1_19065</name>
</gene>
<sequence length="203" mass="23046">MAQPVSDIAFTPAVKALQVQHGSRDAYARMEREHGWHQSVTPELEAFLAERDSFYLGTANAAGQPYIQHRGGPKGFLKVIDDRTLAFADFRGNKQYITAGTLSENDKAFIFLMDYANRRRIKVWGRARVIENDPEFLKHLADPIYTGHPERAIVFTIEAWDANCPQHIMPRYTEDEVNAAVQPLHDRIAELEAENRALRAAAR</sequence>
<comment type="caution">
    <text evidence="2">The sequence shown here is derived from an EMBL/GenBank/DDBJ whole genome shotgun (WGS) entry which is preliminary data.</text>
</comment>
<accession>W4LJV6</accession>
<name>W4LJV6_ENTF1</name>
<keyword evidence="3" id="KW-1185">Reference proteome</keyword>
<dbReference type="Pfam" id="PF01243">
    <property type="entry name" value="PNPOx_N"/>
    <property type="match status" value="1"/>
</dbReference>
<dbReference type="Proteomes" id="UP000019141">
    <property type="component" value="Unassembled WGS sequence"/>
</dbReference>
<dbReference type="HOGENOM" id="CLU_098597_0_0_7"/>
<proteinExistence type="predicted"/>
<dbReference type="InterPro" id="IPR012349">
    <property type="entry name" value="Split_barrel_FMN-bd"/>
</dbReference>
<dbReference type="Gene3D" id="2.30.110.10">
    <property type="entry name" value="Electron Transport, Fmn-binding Protein, Chain A"/>
    <property type="match status" value="1"/>
</dbReference>
<dbReference type="EMBL" id="AZHW01000562">
    <property type="protein sequence ID" value="ETW98368.1"/>
    <property type="molecule type" value="Genomic_DNA"/>
</dbReference>
<dbReference type="PANTHER" id="PTHR42815">
    <property type="entry name" value="FAD-BINDING, PUTATIVE (AFU_ORTHOLOGUE AFUA_6G07600)-RELATED"/>
    <property type="match status" value="1"/>
</dbReference>
<feature type="domain" description="Pyridoxamine 5'-phosphate oxidase N-terminal" evidence="1">
    <location>
        <begin position="41"/>
        <end position="159"/>
    </location>
</feature>
<evidence type="ECO:0000313" key="2">
    <source>
        <dbReference type="EMBL" id="ETW98368.1"/>
    </source>
</evidence>
<reference evidence="2 3" key="1">
    <citation type="journal article" date="2014" name="Nature">
        <title>An environmental bacterial taxon with a large and distinct metabolic repertoire.</title>
        <authorList>
            <person name="Wilson M.C."/>
            <person name="Mori T."/>
            <person name="Ruckert C."/>
            <person name="Uria A.R."/>
            <person name="Helf M.J."/>
            <person name="Takada K."/>
            <person name="Gernert C."/>
            <person name="Steffens U.A."/>
            <person name="Heycke N."/>
            <person name="Schmitt S."/>
            <person name="Rinke C."/>
            <person name="Helfrich E.J."/>
            <person name="Brachmann A.O."/>
            <person name="Gurgui C."/>
            <person name="Wakimoto T."/>
            <person name="Kracht M."/>
            <person name="Crusemann M."/>
            <person name="Hentschel U."/>
            <person name="Abe I."/>
            <person name="Matsunaga S."/>
            <person name="Kalinowski J."/>
            <person name="Takeyama H."/>
            <person name="Piel J."/>
        </authorList>
    </citation>
    <scope>NUCLEOTIDE SEQUENCE [LARGE SCALE GENOMIC DNA]</scope>
    <source>
        <strain evidence="3">TSY1</strain>
    </source>
</reference>
<dbReference type="SUPFAM" id="SSF50475">
    <property type="entry name" value="FMN-binding split barrel"/>
    <property type="match status" value="1"/>
</dbReference>
<dbReference type="PANTHER" id="PTHR42815:SF2">
    <property type="entry name" value="FAD-BINDING, PUTATIVE (AFU_ORTHOLOGUE AFUA_6G07600)-RELATED"/>
    <property type="match status" value="1"/>
</dbReference>
<dbReference type="AlphaFoldDB" id="W4LJV6"/>
<evidence type="ECO:0000313" key="3">
    <source>
        <dbReference type="Proteomes" id="UP000019141"/>
    </source>
</evidence>
<dbReference type="InterPro" id="IPR011576">
    <property type="entry name" value="Pyridox_Oxase_N"/>
</dbReference>
<organism evidence="2 3">
    <name type="scientific">Entotheonella factor</name>
    <dbReference type="NCBI Taxonomy" id="1429438"/>
    <lineage>
        <taxon>Bacteria</taxon>
        <taxon>Pseudomonadati</taxon>
        <taxon>Nitrospinota/Tectimicrobiota group</taxon>
        <taxon>Candidatus Tectimicrobiota</taxon>
        <taxon>Candidatus Entotheonellia</taxon>
        <taxon>Candidatus Entotheonellales</taxon>
        <taxon>Candidatus Entotheonellaceae</taxon>
        <taxon>Candidatus Entotheonella</taxon>
    </lineage>
</organism>